<protein>
    <submittedName>
        <fullName evidence="7">Uncharacterized protein</fullName>
    </submittedName>
</protein>
<evidence type="ECO:0000256" key="4">
    <source>
        <dbReference type="ARBA" id="ARBA00023163"/>
    </source>
</evidence>
<evidence type="ECO:0000256" key="5">
    <source>
        <dbReference type="ARBA" id="ARBA00023242"/>
    </source>
</evidence>
<evidence type="ECO:0000313" key="7">
    <source>
        <dbReference type="EMBL" id="OAG41289.1"/>
    </source>
</evidence>
<organism evidence="7 8">
    <name type="scientific">Fonsecaea monophora</name>
    <dbReference type="NCBI Taxonomy" id="254056"/>
    <lineage>
        <taxon>Eukaryota</taxon>
        <taxon>Fungi</taxon>
        <taxon>Dikarya</taxon>
        <taxon>Ascomycota</taxon>
        <taxon>Pezizomycotina</taxon>
        <taxon>Eurotiomycetes</taxon>
        <taxon>Chaetothyriomycetidae</taxon>
        <taxon>Chaetothyriales</taxon>
        <taxon>Herpotrichiellaceae</taxon>
        <taxon>Fonsecaea</taxon>
    </lineage>
</organism>
<accession>A0A177FDP5</accession>
<keyword evidence="3" id="KW-0805">Transcription regulation</keyword>
<dbReference type="OrthoDB" id="10254221at2759"/>
<keyword evidence="8" id="KW-1185">Reference proteome</keyword>
<comment type="similarity">
    <text evidence="2">Belongs to the Mediator complex subunit 27 family.</text>
</comment>
<evidence type="ECO:0000256" key="1">
    <source>
        <dbReference type="ARBA" id="ARBA00004123"/>
    </source>
</evidence>
<sequence length="305" mass="33944">MLPPGSSGAVDPEDRKIIEKLAKLQNMYSQVSRFAFCLTNHALASGPMLTSLKIGDLRTLLPEKLINPARVALDHPGDYEPAKLAAYLQTAAQAGSRDVERFKKDWHSDDVRELWQTVHANDLPQGGDAWAFDYASLLRDAAANEQTSNTEKDASHAFRPPSDAETAKMVNDFRARHPDVKIHVSSEASPLPIDISVSRFDFRVEKSEAADGTTYNVIDKSGTEASGVYDLRADVVESIRESKEIGRLETLLEMIYSYRDVMTRPCDKCKKLLDTKKLKLPVIRQANPSTQDGQPPLLALHRVCR</sequence>
<dbReference type="AlphaFoldDB" id="A0A177FDP5"/>
<evidence type="ECO:0000313" key="8">
    <source>
        <dbReference type="Proteomes" id="UP000077002"/>
    </source>
</evidence>
<dbReference type="GeneID" id="34599622"/>
<name>A0A177FDP5_9EURO</name>
<comment type="subcellular location">
    <subcellularLocation>
        <location evidence="1">Nucleus</location>
    </subcellularLocation>
</comment>
<evidence type="ECO:0000256" key="2">
    <source>
        <dbReference type="ARBA" id="ARBA00008048"/>
    </source>
</evidence>
<evidence type="ECO:0000256" key="3">
    <source>
        <dbReference type="ARBA" id="ARBA00023015"/>
    </source>
</evidence>
<feature type="region of interest" description="Disordered" evidence="6">
    <location>
        <begin position="143"/>
        <end position="162"/>
    </location>
</feature>
<comment type="caution">
    <text evidence="7">The sequence shown here is derived from an EMBL/GenBank/DDBJ whole genome shotgun (WGS) entry which is preliminary data.</text>
</comment>
<proteinExistence type="inferred from homology"/>
<evidence type="ECO:0000256" key="6">
    <source>
        <dbReference type="SAM" id="MobiDB-lite"/>
    </source>
</evidence>
<dbReference type="RefSeq" id="XP_022513241.1">
    <property type="nucleotide sequence ID" value="XM_022654425.1"/>
</dbReference>
<dbReference type="Proteomes" id="UP000077002">
    <property type="component" value="Unassembled WGS sequence"/>
</dbReference>
<reference evidence="7 8" key="1">
    <citation type="submission" date="2016-03" db="EMBL/GenBank/DDBJ databases">
        <title>Draft genome sequence of the Fonsecaea monophora CBS 269.37.</title>
        <authorList>
            <person name="Bombassaro A."/>
            <person name="Vinicius W.A."/>
            <person name="De Hoog S."/>
            <person name="Sun J."/>
            <person name="Souza E.M."/>
            <person name="Raittz R.T."/>
            <person name="Costa F."/>
            <person name="Leao A.C."/>
            <person name="Tadra-Sfeir M.Z."/>
            <person name="Baura V."/>
            <person name="Balsanelli E."/>
            <person name="Pedrosa F.O."/>
            <person name="Moreno L.F."/>
            <person name="Steffens M.B."/>
            <person name="Xi L."/>
            <person name="Bocca A.L."/>
            <person name="Felipe M.S."/>
            <person name="Teixeira M."/>
            <person name="Telles Filho F.Q."/>
            <person name="Azevedo C.M."/>
            <person name="Gomes R."/>
            <person name="Vicente V.A."/>
        </authorList>
    </citation>
    <scope>NUCLEOTIDE SEQUENCE [LARGE SCALE GENOMIC DNA]</scope>
    <source>
        <strain evidence="7 8">CBS 269.37</strain>
    </source>
</reference>
<gene>
    <name evidence="7" type="ORF">AYO21_04452</name>
</gene>
<keyword evidence="4" id="KW-0804">Transcription</keyword>
<dbReference type="EMBL" id="LVKK01000025">
    <property type="protein sequence ID" value="OAG41289.1"/>
    <property type="molecule type" value="Genomic_DNA"/>
</dbReference>
<dbReference type="GO" id="GO:0016592">
    <property type="term" value="C:mediator complex"/>
    <property type="evidence" value="ECO:0007669"/>
    <property type="project" value="InterPro"/>
</dbReference>
<dbReference type="InterPro" id="IPR021627">
    <property type="entry name" value="Mediator_Med27"/>
</dbReference>
<keyword evidence="5" id="KW-0539">Nucleus</keyword>
<dbReference type="Pfam" id="PF11571">
    <property type="entry name" value="Med27"/>
    <property type="match status" value="1"/>
</dbReference>